<gene>
    <name evidence="2" type="ORF">P6N53_14720</name>
</gene>
<dbReference type="AlphaFoldDB" id="A0AAW7ZFA1"/>
<keyword evidence="3" id="KW-1185">Reference proteome</keyword>
<evidence type="ECO:0000313" key="2">
    <source>
        <dbReference type="EMBL" id="MDO7788479.1"/>
    </source>
</evidence>
<keyword evidence="2" id="KW-0560">Oxidoreductase</keyword>
<evidence type="ECO:0000313" key="3">
    <source>
        <dbReference type="Proteomes" id="UP001172911"/>
    </source>
</evidence>
<comment type="caution">
    <text evidence="2">The sequence shown here is derived from an EMBL/GenBank/DDBJ whole genome shotgun (WGS) entry which is preliminary data.</text>
</comment>
<proteinExistence type="predicted"/>
<dbReference type="EMBL" id="JARPTC010000021">
    <property type="protein sequence ID" value="MDO7788479.1"/>
    <property type="molecule type" value="Genomic_DNA"/>
</dbReference>
<evidence type="ECO:0000259" key="1">
    <source>
        <dbReference type="Pfam" id="PF03992"/>
    </source>
</evidence>
<reference evidence="2" key="2">
    <citation type="submission" date="2023-03" db="EMBL/GenBank/DDBJ databases">
        <authorList>
            <person name="Zhang Z."/>
        </authorList>
    </citation>
    <scope>NUCLEOTIDE SEQUENCE</scope>
    <source>
        <strain evidence="2">DSA</strain>
    </source>
</reference>
<dbReference type="Gene3D" id="3.30.70.100">
    <property type="match status" value="1"/>
</dbReference>
<keyword evidence="2" id="KW-0503">Monooxygenase</keyword>
<sequence>MKVISFGILEALEGKSEELKDLIYRHMEFVKEQPGLVHIYTARPKGNQEKFLVVSAWDTEENQQAAMAKLSSDPTAAAEFIQLMQVLKGQPDFGNYVVDSISSK</sequence>
<dbReference type="InterPro" id="IPR011008">
    <property type="entry name" value="Dimeric_a/b-barrel"/>
</dbReference>
<reference evidence="2" key="1">
    <citation type="journal article" date="2023" name="J. Hazard. Mater.">
        <title>Anaerobic biodegradation of pyrene and benzo[a]pyrene by a new sulfate-reducing Desulforamulus aquiferis strain DSA.</title>
        <authorList>
            <person name="Zhang Z."/>
            <person name="Sun J."/>
            <person name="Gong X."/>
            <person name="Wang C."/>
            <person name="Wang H."/>
        </authorList>
    </citation>
    <scope>NUCLEOTIDE SEQUENCE</scope>
    <source>
        <strain evidence="2">DSA</strain>
    </source>
</reference>
<dbReference type="SUPFAM" id="SSF54909">
    <property type="entry name" value="Dimeric alpha+beta barrel"/>
    <property type="match status" value="1"/>
</dbReference>
<name>A0AAW7ZFA1_9FIRM</name>
<dbReference type="RefSeq" id="WP_304544454.1">
    <property type="nucleotide sequence ID" value="NZ_JARPTC010000021.1"/>
</dbReference>
<dbReference type="InterPro" id="IPR007138">
    <property type="entry name" value="ABM_dom"/>
</dbReference>
<dbReference type="Pfam" id="PF03992">
    <property type="entry name" value="ABM"/>
    <property type="match status" value="1"/>
</dbReference>
<protein>
    <submittedName>
        <fullName evidence="2">Antibiotic biosynthesis monooxygenase</fullName>
    </submittedName>
</protein>
<accession>A0AAW7ZFA1</accession>
<dbReference type="Proteomes" id="UP001172911">
    <property type="component" value="Unassembled WGS sequence"/>
</dbReference>
<feature type="domain" description="ABM" evidence="1">
    <location>
        <begin position="11"/>
        <end position="65"/>
    </location>
</feature>
<dbReference type="GO" id="GO:0004497">
    <property type="term" value="F:monooxygenase activity"/>
    <property type="evidence" value="ECO:0007669"/>
    <property type="project" value="UniProtKB-KW"/>
</dbReference>
<organism evidence="2 3">
    <name type="scientific">Desulforamulus aquiferis</name>
    <dbReference type="NCBI Taxonomy" id="1397668"/>
    <lineage>
        <taxon>Bacteria</taxon>
        <taxon>Bacillati</taxon>
        <taxon>Bacillota</taxon>
        <taxon>Clostridia</taxon>
        <taxon>Eubacteriales</taxon>
        <taxon>Peptococcaceae</taxon>
        <taxon>Desulforamulus</taxon>
    </lineage>
</organism>